<keyword evidence="3 5" id="KW-0067">ATP-binding</keyword>
<comment type="caution">
    <text evidence="5">The sequence shown here is derived from an EMBL/GenBank/DDBJ whole genome shotgun (WGS) entry which is preliminary data.</text>
</comment>
<dbReference type="RefSeq" id="WP_307148415.1">
    <property type="nucleotide sequence ID" value="NZ_JAUSTU010000001.1"/>
</dbReference>
<dbReference type="PROSITE" id="PS50893">
    <property type="entry name" value="ABC_TRANSPORTER_2"/>
    <property type="match status" value="1"/>
</dbReference>
<dbReference type="Proteomes" id="UP001231362">
    <property type="component" value="Unassembled WGS sequence"/>
</dbReference>
<dbReference type="Gene3D" id="3.40.50.300">
    <property type="entry name" value="P-loop containing nucleotide triphosphate hydrolases"/>
    <property type="match status" value="1"/>
</dbReference>
<keyword evidence="2" id="KW-0547">Nucleotide-binding</keyword>
<dbReference type="GO" id="GO:0005524">
    <property type="term" value="F:ATP binding"/>
    <property type="evidence" value="ECO:0007669"/>
    <property type="project" value="UniProtKB-KW"/>
</dbReference>
<evidence type="ECO:0000256" key="3">
    <source>
        <dbReference type="ARBA" id="ARBA00022840"/>
    </source>
</evidence>
<name>A0ABT9UYK9_9BACL</name>
<dbReference type="InterPro" id="IPR003439">
    <property type="entry name" value="ABC_transporter-like_ATP-bd"/>
</dbReference>
<evidence type="ECO:0000256" key="2">
    <source>
        <dbReference type="ARBA" id="ARBA00022741"/>
    </source>
</evidence>
<dbReference type="InterPro" id="IPR003593">
    <property type="entry name" value="AAA+_ATPase"/>
</dbReference>
<dbReference type="PANTHER" id="PTHR42781:SF4">
    <property type="entry name" value="SPERMIDINE_PUTRESCINE IMPORT ATP-BINDING PROTEIN POTA"/>
    <property type="match status" value="1"/>
</dbReference>
<dbReference type="Pfam" id="PF00005">
    <property type="entry name" value="ABC_tran"/>
    <property type="match status" value="1"/>
</dbReference>
<dbReference type="SMART" id="SM00382">
    <property type="entry name" value="AAA"/>
    <property type="match status" value="1"/>
</dbReference>
<accession>A0ABT9UYK9</accession>
<dbReference type="PANTHER" id="PTHR42781">
    <property type="entry name" value="SPERMIDINE/PUTRESCINE IMPORT ATP-BINDING PROTEIN POTA"/>
    <property type="match status" value="1"/>
</dbReference>
<feature type="domain" description="ABC transporter" evidence="4">
    <location>
        <begin position="1"/>
        <end position="216"/>
    </location>
</feature>
<gene>
    <name evidence="5" type="ORF">J2S07_000084</name>
</gene>
<evidence type="ECO:0000256" key="1">
    <source>
        <dbReference type="ARBA" id="ARBA00022448"/>
    </source>
</evidence>
<proteinExistence type="predicted"/>
<sequence>MLSVTIHKRLQHFDLDVQFSVKDEIVVLFGPSGSGKTTILNNIAGLSHPDNGHIELNKRIFFMKKQKPLPVQKRRVGYLFQDYALFPHMTVEKNIYYGVGKKHSADHSETIRSIIEELGIEHLLSKYPKQISGGEKQRVALTRALATKPQLLLLDEPFSALDQATRLQCHEQLLSLHSKWNIPIILVTHNLEEAQKLGDRILFIERGKFIDSMEQTG</sequence>
<reference evidence="5 6" key="1">
    <citation type="submission" date="2023-07" db="EMBL/GenBank/DDBJ databases">
        <title>Genomic Encyclopedia of Type Strains, Phase IV (KMG-IV): sequencing the most valuable type-strain genomes for metagenomic binning, comparative biology and taxonomic classification.</title>
        <authorList>
            <person name="Goeker M."/>
        </authorList>
    </citation>
    <scope>NUCLEOTIDE SEQUENCE [LARGE SCALE GENOMIC DNA]</scope>
    <source>
        <strain evidence="5 6">DSM 23948</strain>
    </source>
</reference>
<dbReference type="InterPro" id="IPR050093">
    <property type="entry name" value="ABC_SmlMolc_Importer"/>
</dbReference>
<keyword evidence="1" id="KW-0813">Transport</keyword>
<protein>
    <submittedName>
        <fullName evidence="5">Molybdate transport system ATP-binding protein</fullName>
    </submittedName>
</protein>
<organism evidence="5 6">
    <name type="scientific">Anoxybacillus andreesenii</name>
    <dbReference type="NCBI Taxonomy" id="1325932"/>
    <lineage>
        <taxon>Bacteria</taxon>
        <taxon>Bacillati</taxon>
        <taxon>Bacillota</taxon>
        <taxon>Bacilli</taxon>
        <taxon>Bacillales</taxon>
        <taxon>Anoxybacillaceae</taxon>
        <taxon>Anoxybacillus</taxon>
    </lineage>
</organism>
<evidence type="ECO:0000313" key="6">
    <source>
        <dbReference type="Proteomes" id="UP001231362"/>
    </source>
</evidence>
<evidence type="ECO:0000313" key="5">
    <source>
        <dbReference type="EMBL" id="MDQ0153786.1"/>
    </source>
</evidence>
<dbReference type="SUPFAM" id="SSF52540">
    <property type="entry name" value="P-loop containing nucleoside triphosphate hydrolases"/>
    <property type="match status" value="1"/>
</dbReference>
<dbReference type="InterPro" id="IPR027417">
    <property type="entry name" value="P-loop_NTPase"/>
</dbReference>
<dbReference type="EMBL" id="JAUSTU010000001">
    <property type="protein sequence ID" value="MDQ0153786.1"/>
    <property type="molecule type" value="Genomic_DNA"/>
</dbReference>
<evidence type="ECO:0000259" key="4">
    <source>
        <dbReference type="PROSITE" id="PS50893"/>
    </source>
</evidence>
<keyword evidence="6" id="KW-1185">Reference proteome</keyword>